<sequence>MPDTADAAAPKVAQPAPVSFERETKSFAFTYAYPAQAAALPGLAAMLDAERDKALSDLDTQTAEAQKDASDNGYPFNPHMLGVTWRVTGENDVLLAMVAEISSYSGGAHGNTGYEALIWDKLGNRRVALEAIFTDLAAALEPMRQDYCDALNADRRERRGEFVAEADDIFNACPPFSDLVLVPYAGGDSGFDRIMFIAAPYVAGPYVEGAYENSIAIPTATLDKVKSEYRSAFIASER</sequence>
<organism evidence="2 3">
    <name type="scientific">Blastomonas aquatica</name>
    <dbReference type="NCBI Taxonomy" id="1510276"/>
    <lineage>
        <taxon>Bacteria</taxon>
        <taxon>Pseudomonadati</taxon>
        <taxon>Pseudomonadota</taxon>
        <taxon>Alphaproteobacteria</taxon>
        <taxon>Sphingomonadales</taxon>
        <taxon>Sphingomonadaceae</taxon>
        <taxon>Blastomonas</taxon>
    </lineage>
</organism>
<feature type="domain" description="Deacetylase PdaC" evidence="1">
    <location>
        <begin position="22"/>
        <end position="112"/>
    </location>
</feature>
<name>A0ABQ1IRQ5_9SPHN</name>
<evidence type="ECO:0000259" key="1">
    <source>
        <dbReference type="Pfam" id="PF13739"/>
    </source>
</evidence>
<accession>A0ABQ1IRQ5</accession>
<dbReference type="Proteomes" id="UP000614261">
    <property type="component" value="Unassembled WGS sequence"/>
</dbReference>
<gene>
    <name evidence="2" type="ORF">GCM10010833_00210</name>
</gene>
<dbReference type="Gene3D" id="3.30.565.40">
    <property type="entry name" value="Fervidobacterium nodosum Rt17-B1 like"/>
    <property type="match status" value="1"/>
</dbReference>
<protein>
    <recommendedName>
        <fullName evidence="1">Deacetylase PdaC domain-containing protein</fullName>
    </recommendedName>
</protein>
<dbReference type="InterPro" id="IPR025303">
    <property type="entry name" value="PdaC"/>
</dbReference>
<proteinExistence type="predicted"/>
<comment type="caution">
    <text evidence="2">The sequence shown here is derived from an EMBL/GenBank/DDBJ whole genome shotgun (WGS) entry which is preliminary data.</text>
</comment>
<evidence type="ECO:0000313" key="3">
    <source>
        <dbReference type="Proteomes" id="UP000614261"/>
    </source>
</evidence>
<evidence type="ECO:0000313" key="2">
    <source>
        <dbReference type="EMBL" id="GGB49560.1"/>
    </source>
</evidence>
<keyword evidence="3" id="KW-1185">Reference proteome</keyword>
<dbReference type="EMBL" id="BMGD01000001">
    <property type="protein sequence ID" value="GGB49560.1"/>
    <property type="molecule type" value="Genomic_DNA"/>
</dbReference>
<dbReference type="Pfam" id="PF13739">
    <property type="entry name" value="PdaC"/>
    <property type="match status" value="1"/>
</dbReference>
<reference evidence="3" key="1">
    <citation type="journal article" date="2019" name="Int. J. Syst. Evol. Microbiol.">
        <title>The Global Catalogue of Microorganisms (GCM) 10K type strain sequencing project: providing services to taxonomists for standard genome sequencing and annotation.</title>
        <authorList>
            <consortium name="The Broad Institute Genomics Platform"/>
            <consortium name="The Broad Institute Genome Sequencing Center for Infectious Disease"/>
            <person name="Wu L."/>
            <person name="Ma J."/>
        </authorList>
    </citation>
    <scope>NUCLEOTIDE SEQUENCE [LARGE SCALE GENOMIC DNA]</scope>
    <source>
        <strain evidence="3">CGMCC 1.12851</strain>
    </source>
</reference>
<dbReference type="RefSeq" id="WP_188512346.1">
    <property type="nucleotide sequence ID" value="NZ_BMGD01000001.1"/>
</dbReference>